<dbReference type="SUPFAM" id="SSF81321">
    <property type="entry name" value="Family A G protein-coupled receptor-like"/>
    <property type="match status" value="1"/>
</dbReference>
<keyword evidence="7 10" id="KW-0675">Receptor</keyword>
<dbReference type="Gene3D" id="1.20.1070.10">
    <property type="entry name" value="Rhodopsin 7-helix transmembrane proteins"/>
    <property type="match status" value="1"/>
</dbReference>
<keyword evidence="14" id="KW-1185">Reference proteome</keyword>
<keyword evidence="5 10" id="KW-0297">G-protein coupled receptor</keyword>
<feature type="transmembrane region" description="Helical" evidence="11">
    <location>
        <begin position="251"/>
        <end position="275"/>
    </location>
</feature>
<dbReference type="GO" id="GO:0007200">
    <property type="term" value="P:phospholipase C-activating G protein-coupled receptor signaling pathway"/>
    <property type="evidence" value="ECO:0007669"/>
    <property type="project" value="TreeGrafter"/>
</dbReference>
<accession>A0A3B3RHE1</accession>
<feature type="transmembrane region" description="Helical" evidence="11">
    <location>
        <begin position="155"/>
        <end position="175"/>
    </location>
</feature>
<evidence type="ECO:0000256" key="1">
    <source>
        <dbReference type="ARBA" id="ARBA00004651"/>
    </source>
</evidence>
<keyword evidence="4 11" id="KW-1133">Transmembrane helix</keyword>
<dbReference type="PRINTS" id="PR01157">
    <property type="entry name" value="P2YPURNOCPTR"/>
</dbReference>
<evidence type="ECO:0000256" key="5">
    <source>
        <dbReference type="ARBA" id="ARBA00023040"/>
    </source>
</evidence>
<evidence type="ECO:0000313" key="13">
    <source>
        <dbReference type="Ensembl" id="ENSPKIP00000018032.1"/>
    </source>
</evidence>
<evidence type="ECO:0000256" key="7">
    <source>
        <dbReference type="ARBA" id="ARBA00023170"/>
    </source>
</evidence>
<dbReference type="PROSITE" id="PS50262">
    <property type="entry name" value="G_PROTEIN_RECEP_F1_2"/>
    <property type="match status" value="1"/>
</dbReference>
<dbReference type="FunFam" id="1.20.1070.10:FF:000040">
    <property type="entry name" value="Coagulation factor 2 (thrombin) receptor"/>
    <property type="match status" value="1"/>
</dbReference>
<dbReference type="GO" id="GO:0035025">
    <property type="term" value="P:positive regulation of Rho protein signal transduction"/>
    <property type="evidence" value="ECO:0007669"/>
    <property type="project" value="TreeGrafter"/>
</dbReference>
<evidence type="ECO:0000256" key="2">
    <source>
        <dbReference type="ARBA" id="ARBA00022475"/>
    </source>
</evidence>
<reference evidence="13" key="1">
    <citation type="submission" date="2025-08" db="UniProtKB">
        <authorList>
            <consortium name="Ensembl"/>
        </authorList>
    </citation>
    <scope>IDENTIFICATION</scope>
</reference>
<feature type="transmembrane region" description="Helical" evidence="11">
    <location>
        <begin position="287"/>
        <end position="309"/>
    </location>
</feature>
<keyword evidence="2" id="KW-1003">Cell membrane</keyword>
<evidence type="ECO:0000256" key="8">
    <source>
        <dbReference type="ARBA" id="ARBA00023180"/>
    </source>
</evidence>
<keyword evidence="9 10" id="KW-0807">Transducer</keyword>
<evidence type="ECO:0000256" key="3">
    <source>
        <dbReference type="ARBA" id="ARBA00022692"/>
    </source>
</evidence>
<proteinExistence type="inferred from homology"/>
<reference evidence="13" key="2">
    <citation type="submission" date="2025-09" db="UniProtKB">
        <authorList>
            <consortium name="Ensembl"/>
        </authorList>
    </citation>
    <scope>IDENTIFICATION</scope>
</reference>
<evidence type="ECO:0000259" key="12">
    <source>
        <dbReference type="PROSITE" id="PS50262"/>
    </source>
</evidence>
<feature type="transmembrane region" description="Helical" evidence="11">
    <location>
        <begin position="76"/>
        <end position="95"/>
    </location>
</feature>
<evidence type="ECO:0000256" key="4">
    <source>
        <dbReference type="ARBA" id="ARBA00022989"/>
    </source>
</evidence>
<name>A0A3B3RHE1_9TELE</name>
<feature type="transmembrane region" description="Helical" evidence="11">
    <location>
        <begin position="45"/>
        <end position="67"/>
    </location>
</feature>
<protein>
    <submittedName>
        <fullName evidence="13">P2Y receptor family member 8</fullName>
    </submittedName>
</protein>
<comment type="similarity">
    <text evidence="10">Belongs to the G-protein coupled receptor 1 family.</text>
</comment>
<dbReference type="PANTHER" id="PTHR24232:SF25">
    <property type="entry name" value="P2Y PURINOCEPTOR 8"/>
    <property type="match status" value="1"/>
</dbReference>
<evidence type="ECO:0000256" key="11">
    <source>
        <dbReference type="SAM" id="Phobius"/>
    </source>
</evidence>
<dbReference type="PRINTS" id="PR00237">
    <property type="entry name" value="GPCRRHODOPSN"/>
</dbReference>
<dbReference type="STRING" id="1676925.ENSPKIP00000018032"/>
<feature type="domain" description="G-protein coupled receptors family 1 profile" evidence="12">
    <location>
        <begin position="57"/>
        <end position="306"/>
    </location>
</feature>
<evidence type="ECO:0000313" key="14">
    <source>
        <dbReference type="Proteomes" id="UP000261540"/>
    </source>
</evidence>
<evidence type="ECO:0000256" key="9">
    <source>
        <dbReference type="ARBA" id="ARBA00023224"/>
    </source>
</evidence>
<dbReference type="GO" id="GO:0004930">
    <property type="term" value="F:G protein-coupled receptor activity"/>
    <property type="evidence" value="ECO:0007669"/>
    <property type="project" value="UniProtKB-KW"/>
</dbReference>
<keyword evidence="6 11" id="KW-0472">Membrane</keyword>
<comment type="subcellular location">
    <subcellularLocation>
        <location evidence="1">Cell membrane</location>
        <topology evidence="1">Multi-pass membrane protein</topology>
    </subcellularLocation>
</comment>
<sequence length="345" mass="39680">MSESVGKITSHLYCLTMTQNFSPNLLDNTTLAFFRDKSMSGAVSAAYVLISLINFPANGLSMWLLVFRTSPKRPSIIFMINLTLTDLIIGCVLPFQTIYLMKGYNWTFGSRMCSLTTVLLYANMYCSILTMTAISIDRYIGIVRPMNFKNVRKNFWAVIVCVVFWAVVLAVLYPLESTDLMYQVPDLNITTCFDVLKYKMLPTVKHWILYLMIWCGVLFLIPFIITIFCYVNIIHSLAKTRSDRKDKALRLALYVLLVFIVCFAPNNILLVAHGIRRLFYGDTLYTAYKLSLSLSCLNSCLDPFIYYFASKEFRQNFRKVLGLKRARNQDSSQQHTSHHTLLSMK</sequence>
<evidence type="ECO:0000256" key="10">
    <source>
        <dbReference type="RuleBase" id="RU000688"/>
    </source>
</evidence>
<dbReference type="PROSITE" id="PS00237">
    <property type="entry name" value="G_PROTEIN_RECEP_F1_1"/>
    <property type="match status" value="1"/>
</dbReference>
<dbReference type="GO" id="GO:0005886">
    <property type="term" value="C:plasma membrane"/>
    <property type="evidence" value="ECO:0007669"/>
    <property type="project" value="UniProtKB-SubCell"/>
</dbReference>
<dbReference type="Ensembl" id="ENSPKIT00000042560.1">
    <property type="protein sequence ID" value="ENSPKIP00000018032.1"/>
    <property type="gene ID" value="ENSPKIG00000003750.1"/>
</dbReference>
<keyword evidence="8" id="KW-0325">Glycoprotein</keyword>
<dbReference type="InterPro" id="IPR000276">
    <property type="entry name" value="GPCR_Rhodpsn"/>
</dbReference>
<dbReference type="GeneTree" id="ENSGT01050000244840"/>
<feature type="transmembrane region" description="Helical" evidence="11">
    <location>
        <begin position="115"/>
        <end position="134"/>
    </location>
</feature>
<dbReference type="InterPro" id="IPR017452">
    <property type="entry name" value="GPCR_Rhodpsn_7TM"/>
</dbReference>
<organism evidence="13 14">
    <name type="scientific">Paramormyrops kingsleyae</name>
    <dbReference type="NCBI Taxonomy" id="1676925"/>
    <lineage>
        <taxon>Eukaryota</taxon>
        <taxon>Metazoa</taxon>
        <taxon>Chordata</taxon>
        <taxon>Craniata</taxon>
        <taxon>Vertebrata</taxon>
        <taxon>Euteleostomi</taxon>
        <taxon>Actinopterygii</taxon>
        <taxon>Neopterygii</taxon>
        <taxon>Teleostei</taxon>
        <taxon>Osteoglossocephala</taxon>
        <taxon>Osteoglossomorpha</taxon>
        <taxon>Osteoglossiformes</taxon>
        <taxon>Mormyridae</taxon>
        <taxon>Paramormyrops</taxon>
    </lineage>
</organism>
<keyword evidence="3 10" id="KW-0812">Transmembrane</keyword>
<feature type="transmembrane region" description="Helical" evidence="11">
    <location>
        <begin position="207"/>
        <end position="231"/>
    </location>
</feature>
<dbReference type="OrthoDB" id="9944627at2759"/>
<dbReference type="PANTHER" id="PTHR24232">
    <property type="entry name" value="G-PROTEIN COUPLED RECEPTOR"/>
    <property type="match status" value="1"/>
</dbReference>
<dbReference type="Pfam" id="PF00001">
    <property type="entry name" value="7tm_1"/>
    <property type="match status" value="1"/>
</dbReference>
<dbReference type="AlphaFoldDB" id="A0A3B3RHE1"/>
<evidence type="ECO:0000256" key="6">
    <source>
        <dbReference type="ARBA" id="ARBA00023136"/>
    </source>
</evidence>
<dbReference type="Proteomes" id="UP000261540">
    <property type="component" value="Unplaced"/>
</dbReference>